<evidence type="ECO:0000313" key="2">
    <source>
        <dbReference type="EMBL" id="QBH75881.1"/>
    </source>
</evidence>
<feature type="region of interest" description="Disordered" evidence="1">
    <location>
        <begin position="1"/>
        <end position="53"/>
    </location>
</feature>
<evidence type="ECO:0000256" key="1">
    <source>
        <dbReference type="SAM" id="MobiDB-lite"/>
    </source>
</evidence>
<dbReference type="EMBL" id="MH790603">
    <property type="protein sequence ID" value="QBH80068.1"/>
    <property type="molecule type" value="Genomic_DNA"/>
</dbReference>
<feature type="compositionally biased region" description="Pro residues" evidence="1">
    <location>
        <begin position="34"/>
        <end position="48"/>
    </location>
</feature>
<protein>
    <submittedName>
        <fullName evidence="3">Uncharacterized protein</fullName>
    </submittedName>
</protein>
<organismHost>
    <name type="scientific">Homo sapiens</name>
    <name type="common">Human</name>
    <dbReference type="NCBI Taxonomy" id="9606"/>
</organismHost>
<organism evidence="3">
    <name type="scientific">Human herpesvirus 2</name>
    <name type="common">HHV-2</name>
    <name type="synonym">Human herpes simplex virus 2</name>
    <dbReference type="NCBI Taxonomy" id="10310"/>
    <lineage>
        <taxon>Viruses</taxon>
        <taxon>Duplodnaviria</taxon>
        <taxon>Heunggongvirae</taxon>
        <taxon>Peploviricota</taxon>
        <taxon>Herviviricetes</taxon>
        <taxon>Herpesvirales</taxon>
        <taxon>Orthoherpesviridae</taxon>
        <taxon>Alphaherpesvirinae</taxon>
        <taxon>Simplexvirus</taxon>
        <taxon>Simplexvirus humanalpha2</taxon>
    </lineage>
</organism>
<sequence length="80" mass="8192">MEGEGMQEEDRDSPSSALPSSVFPLSTAAATPPFLRPPASPRTPPPRVSPIVHHHAPHRALAVWGVAAVVGVLPEAAGAG</sequence>
<feature type="compositionally biased region" description="Acidic residues" evidence="1">
    <location>
        <begin position="1"/>
        <end position="11"/>
    </location>
</feature>
<dbReference type="EMBL" id="MH790553">
    <property type="protein sequence ID" value="QBH75881.1"/>
    <property type="molecule type" value="Genomic_DNA"/>
</dbReference>
<accession>A0A481T538</accession>
<proteinExistence type="predicted"/>
<name>A0A481T538_HHV2</name>
<reference evidence="3" key="1">
    <citation type="submission" date="2018-08" db="EMBL/GenBank/DDBJ databases">
        <title>HSV2 whole genome sequences from clinical isolates.</title>
        <authorList>
            <person name="Roychoudhury P."/>
            <person name="Greninger A.L."/>
            <person name="Jerome K.R."/>
            <person name="Johnston C."/>
            <person name="Wald A."/>
            <person name="Xie H."/>
        </authorList>
    </citation>
    <scope>NUCLEOTIDE SEQUENCE</scope>
    <source>
        <strain evidence="2">2005-14172SWAB</strain>
        <strain evidence="4">2006-13869CAM</strain>
        <strain evidence="3">2012-15948</strain>
    </source>
</reference>
<evidence type="ECO:0000313" key="4">
    <source>
        <dbReference type="EMBL" id="QBH80068.1"/>
    </source>
</evidence>
<dbReference type="EMBL" id="MH790603">
    <property type="protein sequence ID" value="QBH80178.1"/>
    <property type="molecule type" value="Genomic_DNA"/>
</dbReference>
<dbReference type="EMBL" id="MH790556">
    <property type="protein sequence ID" value="QBH76078.1"/>
    <property type="molecule type" value="Genomic_DNA"/>
</dbReference>
<evidence type="ECO:0000313" key="3">
    <source>
        <dbReference type="EMBL" id="QBH76078.1"/>
    </source>
</evidence>